<dbReference type="EMBL" id="FNEE01000003">
    <property type="protein sequence ID" value="SDI90735.1"/>
    <property type="molecule type" value="Genomic_DNA"/>
</dbReference>
<sequence>MTAECRLDTNILVCAAIGHDSKRADYGAIIAAAERLGVKTLYTEDLNHGQAYGSVVAVNPFRTH</sequence>
<evidence type="ECO:0000313" key="1">
    <source>
        <dbReference type="EMBL" id="SDI90735.1"/>
    </source>
</evidence>
<keyword evidence="2" id="KW-1185">Reference proteome</keyword>
<organism evidence="1 2">
    <name type="scientific">Mesorhizobium muleiense</name>
    <dbReference type="NCBI Taxonomy" id="1004279"/>
    <lineage>
        <taxon>Bacteria</taxon>
        <taxon>Pseudomonadati</taxon>
        <taxon>Pseudomonadota</taxon>
        <taxon>Alphaproteobacteria</taxon>
        <taxon>Hyphomicrobiales</taxon>
        <taxon>Phyllobacteriaceae</taxon>
        <taxon>Mesorhizobium</taxon>
    </lineage>
</organism>
<dbReference type="AlphaFoldDB" id="A0A1G8PEM2"/>
<name>A0A1G8PEM2_9HYPH</name>
<evidence type="ECO:0008006" key="3">
    <source>
        <dbReference type="Google" id="ProtNLM"/>
    </source>
</evidence>
<proteinExistence type="predicted"/>
<accession>A0A1G8PEM2</accession>
<dbReference type="Proteomes" id="UP000198894">
    <property type="component" value="Unassembled WGS sequence"/>
</dbReference>
<reference evidence="2" key="1">
    <citation type="submission" date="2016-10" db="EMBL/GenBank/DDBJ databases">
        <authorList>
            <person name="Varghese N."/>
            <person name="Submissions S."/>
        </authorList>
    </citation>
    <scope>NUCLEOTIDE SEQUENCE [LARGE SCALE GENOMIC DNA]</scope>
    <source>
        <strain evidence="2">CGMCC 1.11022</strain>
    </source>
</reference>
<evidence type="ECO:0000313" key="2">
    <source>
        <dbReference type="Proteomes" id="UP000198894"/>
    </source>
</evidence>
<dbReference type="RefSeq" id="WP_091592205.1">
    <property type="nucleotide sequence ID" value="NZ_FNEE01000003.1"/>
</dbReference>
<gene>
    <name evidence="1" type="ORF">SAMN05428953_103254</name>
</gene>
<protein>
    <recommendedName>
        <fullName evidence="3">PIN domain-containing protein</fullName>
    </recommendedName>
</protein>